<dbReference type="STRING" id="260084.SAMN02927928_3637"/>
<sequence>MNHTHFVQSIPDTLGRYDMYANIHKALRKAQCEMLIRLGQTDFARDDLASLLEDLRELLSFGSSHISHEEVHIHPAIELRAPAATTDLQHQHDSHRHNFRLLEELINVVQESAPERREALGRRLYLAYSAFIAHDFEHMFEEETLNNARLWELFDDGELHAMERAIVGSLPPQKAMAAMRLMIPAISRDERVRLLAGMKENAPKEVFEAVMEHAARPTLCREDFSNLSRRLMLTQCVPVY</sequence>
<dbReference type="InterPro" id="IPR045808">
    <property type="entry name" value="Hr_FBXL5"/>
</dbReference>
<dbReference type="RefSeq" id="WP_090650615.1">
    <property type="nucleotide sequence ID" value="NZ_CBCRYE010000002.1"/>
</dbReference>
<organism evidence="2 3">
    <name type="scientific">Asticcacaulis taihuensis</name>
    <dbReference type="NCBI Taxonomy" id="260084"/>
    <lineage>
        <taxon>Bacteria</taxon>
        <taxon>Pseudomonadati</taxon>
        <taxon>Pseudomonadota</taxon>
        <taxon>Alphaproteobacteria</taxon>
        <taxon>Caulobacterales</taxon>
        <taxon>Caulobacteraceae</taxon>
        <taxon>Asticcacaulis</taxon>
    </lineage>
</organism>
<evidence type="ECO:0000313" key="2">
    <source>
        <dbReference type="EMBL" id="SCW81791.1"/>
    </source>
</evidence>
<dbReference type="Proteomes" id="UP000199150">
    <property type="component" value="Unassembled WGS sequence"/>
</dbReference>
<dbReference type="CDD" id="cd12109">
    <property type="entry name" value="Hr_FBXL5"/>
    <property type="match status" value="1"/>
</dbReference>
<dbReference type="GO" id="GO:0006879">
    <property type="term" value="P:intracellular iron ion homeostasis"/>
    <property type="evidence" value="ECO:0007669"/>
    <property type="project" value="InterPro"/>
</dbReference>
<proteinExistence type="predicted"/>
<name>A0A1G4TKF8_9CAUL</name>
<dbReference type="Pfam" id="PF01814">
    <property type="entry name" value="Hemerythrin"/>
    <property type="match status" value="1"/>
</dbReference>
<accession>A0A1G4TKF8</accession>
<feature type="domain" description="Hemerythrin-like" evidence="1">
    <location>
        <begin position="20"/>
        <end position="144"/>
    </location>
</feature>
<dbReference type="AlphaFoldDB" id="A0A1G4TKF8"/>
<dbReference type="EMBL" id="FMTS01000009">
    <property type="protein sequence ID" value="SCW81791.1"/>
    <property type="molecule type" value="Genomic_DNA"/>
</dbReference>
<gene>
    <name evidence="2" type="ORF">SAMN02927928_3637</name>
</gene>
<protein>
    <submittedName>
        <fullName evidence="2">Hemerythrin HHE cation binding domain-containing protein</fullName>
    </submittedName>
</protein>
<dbReference type="Gene3D" id="1.20.120.520">
    <property type="entry name" value="nmb1532 protein domain like"/>
    <property type="match status" value="1"/>
</dbReference>
<keyword evidence="3" id="KW-1185">Reference proteome</keyword>
<evidence type="ECO:0000259" key="1">
    <source>
        <dbReference type="Pfam" id="PF01814"/>
    </source>
</evidence>
<reference evidence="3" key="1">
    <citation type="submission" date="2016-10" db="EMBL/GenBank/DDBJ databases">
        <authorList>
            <person name="Varghese N."/>
            <person name="Submissions S."/>
        </authorList>
    </citation>
    <scope>NUCLEOTIDE SEQUENCE [LARGE SCALE GENOMIC DNA]</scope>
    <source>
        <strain evidence="3">CGMCC 1.3431</strain>
    </source>
</reference>
<dbReference type="InterPro" id="IPR012312">
    <property type="entry name" value="Hemerythrin-like"/>
</dbReference>
<evidence type="ECO:0000313" key="3">
    <source>
        <dbReference type="Proteomes" id="UP000199150"/>
    </source>
</evidence>
<dbReference type="OrthoDB" id="5635488at2"/>